<dbReference type="SUPFAM" id="SSF69618">
    <property type="entry name" value="HemD-like"/>
    <property type="match status" value="1"/>
</dbReference>
<dbReference type="EMBL" id="CP097253">
    <property type="protein sequence ID" value="UUR07250.1"/>
    <property type="molecule type" value="Genomic_DNA"/>
</dbReference>
<keyword evidence="3" id="KW-1185">Reference proteome</keyword>
<dbReference type="RefSeq" id="WP_249454845.1">
    <property type="nucleotide sequence ID" value="NZ_CP097253.1"/>
</dbReference>
<gene>
    <name evidence="2" type="ORF">M1K48_09885</name>
</gene>
<name>A0ABY5MRY8_9SPHN</name>
<evidence type="ECO:0000259" key="1">
    <source>
        <dbReference type="Pfam" id="PF02602"/>
    </source>
</evidence>
<feature type="domain" description="Tetrapyrrole biosynthesis uroporphyrinogen III synthase" evidence="1">
    <location>
        <begin position="15"/>
        <end position="189"/>
    </location>
</feature>
<dbReference type="Pfam" id="PF02602">
    <property type="entry name" value="HEM4"/>
    <property type="match status" value="1"/>
</dbReference>
<proteinExistence type="predicted"/>
<sequence length="215" mass="22165">MRPLVVLRPEPGASATAARAAALGFEVRRHPLFAAEPVPWMLPAGPFDALLVTSANAVRHGGSLPALPVHAVGAASAAAARAAGLEVLTVGERGVDGLLERLPEGLRLLHLAGEERIEPVGARQSITSVAVYRMAPLTLPEASLIEDTVAVVHSPAAGRRLSEVDVARERVRVAAISLAAAAACGSGWARCEAVDAPNDPALLSLAAKLCKEQGR</sequence>
<evidence type="ECO:0000313" key="3">
    <source>
        <dbReference type="Proteomes" id="UP000831921"/>
    </source>
</evidence>
<evidence type="ECO:0000313" key="2">
    <source>
        <dbReference type="EMBL" id="UUR07250.1"/>
    </source>
</evidence>
<protein>
    <submittedName>
        <fullName evidence="2">Uroporphyrinogen-III synthase</fullName>
        <ecNumber evidence="2">4.2.1.75</ecNumber>
    </submittedName>
</protein>
<accession>A0ABY5MRY8</accession>
<dbReference type="Proteomes" id="UP000831921">
    <property type="component" value="Chromosome"/>
</dbReference>
<dbReference type="Gene3D" id="3.40.50.10090">
    <property type="match status" value="1"/>
</dbReference>
<dbReference type="InterPro" id="IPR036108">
    <property type="entry name" value="4pyrrol_syn_uPrphyn_synt_sf"/>
</dbReference>
<organism evidence="2 3">
    <name type="scientific">Sphingomonas glaciei</name>
    <dbReference type="NCBI Taxonomy" id="2938948"/>
    <lineage>
        <taxon>Bacteria</taxon>
        <taxon>Pseudomonadati</taxon>
        <taxon>Pseudomonadota</taxon>
        <taxon>Alphaproteobacteria</taxon>
        <taxon>Sphingomonadales</taxon>
        <taxon>Sphingomonadaceae</taxon>
        <taxon>Sphingomonas</taxon>
    </lineage>
</organism>
<dbReference type="EC" id="4.2.1.75" evidence="2"/>
<dbReference type="GO" id="GO:0004852">
    <property type="term" value="F:uroporphyrinogen-III synthase activity"/>
    <property type="evidence" value="ECO:0007669"/>
    <property type="project" value="UniProtKB-EC"/>
</dbReference>
<dbReference type="InterPro" id="IPR003754">
    <property type="entry name" value="4pyrrol_synth_uPrphyn_synth"/>
</dbReference>
<reference evidence="2 3" key="1">
    <citation type="submission" date="2022-05" db="EMBL/GenBank/DDBJ databases">
        <title>S8-45 Sphingomonas ultraviolaceadurans.</title>
        <authorList>
            <person name="Liu Y."/>
        </authorList>
    </citation>
    <scope>NUCLEOTIDE SEQUENCE [LARGE SCALE GENOMIC DNA]</scope>
    <source>
        <strain evidence="2 3">S8-45</strain>
    </source>
</reference>
<keyword evidence="2" id="KW-0456">Lyase</keyword>